<proteinExistence type="predicted"/>
<sequence>MTTLLHSMPENPMPGDPVVGFFDGAGNRKIRYAVFRSKAPVIRGTIVLLQGRNESIEKYFETIGDLVAAGFWVATFDWRGQGGSERLSPHWTHGHVEDFTDYERDLTIFLDEIVLPDTRLPFSIVAHSMGALVALSLAPMLASRIDRMVLLAPFVGLGGQAIGERGIGAIATAMRWIGLGRLPLSADKGNRTPFKGNVLTADERRYARNLALIDARPQLRVGPPTARWLSEAFKTIRRVLKHEHLTRITIPAVILAPTADKLVPYLPVERLASNFRAGHLIPIDGARHELLQEADRYRAQALAAILAFLPGADAEDPASLPRQLEEA</sequence>
<feature type="domain" description="Serine aminopeptidase S33" evidence="1">
    <location>
        <begin position="43"/>
        <end position="295"/>
    </location>
</feature>
<dbReference type="InterPro" id="IPR029058">
    <property type="entry name" value="AB_hydrolase_fold"/>
</dbReference>
<evidence type="ECO:0000259" key="1">
    <source>
        <dbReference type="Pfam" id="PF12146"/>
    </source>
</evidence>
<dbReference type="SUPFAM" id="SSF53474">
    <property type="entry name" value="alpha/beta-Hydrolases"/>
    <property type="match status" value="1"/>
</dbReference>
<dbReference type="EMBL" id="NJGD01000008">
    <property type="protein sequence ID" value="PJR13827.1"/>
    <property type="molecule type" value="Genomic_DNA"/>
</dbReference>
<dbReference type="Proteomes" id="UP000231987">
    <property type="component" value="Unassembled WGS sequence"/>
</dbReference>
<protein>
    <submittedName>
        <fullName evidence="2">Lysophospholipase</fullName>
    </submittedName>
</protein>
<gene>
    <name evidence="2" type="ORF">CEJ86_18900</name>
</gene>
<dbReference type="InterPro" id="IPR051044">
    <property type="entry name" value="MAG_DAG_Lipase"/>
</dbReference>
<dbReference type="AlphaFoldDB" id="A0A2J0Z027"/>
<evidence type="ECO:0000313" key="3">
    <source>
        <dbReference type="Proteomes" id="UP000231987"/>
    </source>
</evidence>
<dbReference type="Gene3D" id="3.40.50.1820">
    <property type="entry name" value="alpha/beta hydrolase"/>
    <property type="match status" value="1"/>
</dbReference>
<name>A0A2J0Z027_RHIML</name>
<dbReference type="Pfam" id="PF12146">
    <property type="entry name" value="Hydrolase_4"/>
    <property type="match status" value="1"/>
</dbReference>
<dbReference type="PANTHER" id="PTHR11614">
    <property type="entry name" value="PHOSPHOLIPASE-RELATED"/>
    <property type="match status" value="1"/>
</dbReference>
<organism evidence="2 3">
    <name type="scientific">Rhizobium meliloti</name>
    <name type="common">Ensifer meliloti</name>
    <name type="synonym">Sinorhizobium meliloti</name>
    <dbReference type="NCBI Taxonomy" id="382"/>
    <lineage>
        <taxon>Bacteria</taxon>
        <taxon>Pseudomonadati</taxon>
        <taxon>Pseudomonadota</taxon>
        <taxon>Alphaproteobacteria</taxon>
        <taxon>Hyphomicrobiales</taxon>
        <taxon>Rhizobiaceae</taxon>
        <taxon>Sinorhizobium/Ensifer group</taxon>
        <taxon>Sinorhizobium</taxon>
    </lineage>
</organism>
<accession>A0A2J0Z027</accession>
<dbReference type="RefSeq" id="WP_100672919.1">
    <property type="nucleotide sequence ID" value="NZ_NJGD01000008.1"/>
</dbReference>
<dbReference type="InterPro" id="IPR022742">
    <property type="entry name" value="Hydrolase_4"/>
</dbReference>
<evidence type="ECO:0000313" key="2">
    <source>
        <dbReference type="EMBL" id="PJR13827.1"/>
    </source>
</evidence>
<comment type="caution">
    <text evidence="2">The sequence shown here is derived from an EMBL/GenBank/DDBJ whole genome shotgun (WGS) entry which is preliminary data.</text>
</comment>
<reference evidence="2 3" key="1">
    <citation type="submission" date="2017-06" db="EMBL/GenBank/DDBJ databases">
        <title>Ensifer strains isolated from leguminous trees and herbs display diverse denitrification phenotypes with some acting as strong N2O sinks.</title>
        <authorList>
            <person name="Woliy K."/>
            <person name="Mania D."/>
            <person name="Bakken L.R."/>
            <person name="Frostegard A."/>
        </authorList>
    </citation>
    <scope>NUCLEOTIDE SEQUENCE [LARGE SCALE GENOMIC DNA]</scope>
    <source>
        <strain evidence="2 3">AC50a</strain>
    </source>
</reference>